<evidence type="ECO:0000256" key="6">
    <source>
        <dbReference type="ARBA" id="ARBA00023163"/>
    </source>
</evidence>
<feature type="binding site" evidence="7">
    <location>
        <position position="139"/>
    </location>
    <ligand>
        <name>Zn(2+)</name>
        <dbReference type="ChEBI" id="CHEBI:29105"/>
    </ligand>
</feature>
<dbReference type="PANTHER" id="PTHR33202">
    <property type="entry name" value="ZINC UPTAKE REGULATION PROTEIN"/>
    <property type="match status" value="1"/>
</dbReference>
<dbReference type="SUPFAM" id="SSF46785">
    <property type="entry name" value="Winged helix' DNA-binding domain"/>
    <property type="match status" value="1"/>
</dbReference>
<feature type="binding site" evidence="7">
    <location>
        <position position="96"/>
    </location>
    <ligand>
        <name>Zn(2+)</name>
        <dbReference type="ChEBI" id="CHEBI:29105"/>
    </ligand>
</feature>
<sequence length="149" mass="17558">MSDKELENVITQLREQKIRITDQRVAILKYMLTHDDHPTAEDVFNDLQSSTENISIATVYNNLKFLSRVTPIRELNYDDKSVHFDYFHNNHFHAVCENCQRVYDVDYAHYQDLYDYLIQETGFKIHKIELSVKGICPNCKKVLAQAEKT</sequence>
<name>A0A0F4LPZ2_9LACO</name>
<dbReference type="AlphaFoldDB" id="A0A0F4LPZ2"/>
<feature type="binding site" evidence="7">
    <location>
        <position position="136"/>
    </location>
    <ligand>
        <name>Zn(2+)</name>
        <dbReference type="ChEBI" id="CHEBI:29105"/>
    </ligand>
</feature>
<gene>
    <name evidence="8" type="ORF">JG30_10850</name>
</gene>
<dbReference type="CDD" id="cd07153">
    <property type="entry name" value="Fur_like"/>
    <property type="match status" value="1"/>
</dbReference>
<keyword evidence="2" id="KW-0678">Repressor</keyword>
<dbReference type="PATRIC" id="fig|1218492.5.peg.1229"/>
<keyword evidence="6" id="KW-0804">Transcription</keyword>
<dbReference type="InterPro" id="IPR036388">
    <property type="entry name" value="WH-like_DNA-bd_sf"/>
</dbReference>
<comment type="caution">
    <text evidence="8">The sequence shown here is derived from an EMBL/GenBank/DDBJ whole genome shotgun (WGS) entry which is preliminary data.</text>
</comment>
<evidence type="ECO:0000256" key="3">
    <source>
        <dbReference type="ARBA" id="ARBA00022833"/>
    </source>
</evidence>
<evidence type="ECO:0000256" key="7">
    <source>
        <dbReference type="PIRSR" id="PIRSR602481-1"/>
    </source>
</evidence>
<keyword evidence="3 7" id="KW-0862">Zinc</keyword>
<organism evidence="8 9">
    <name type="scientific">Bombilactobacillus mellifer</name>
    <dbReference type="NCBI Taxonomy" id="1218492"/>
    <lineage>
        <taxon>Bacteria</taxon>
        <taxon>Bacillati</taxon>
        <taxon>Bacillota</taxon>
        <taxon>Bacilli</taxon>
        <taxon>Lactobacillales</taxon>
        <taxon>Lactobacillaceae</taxon>
        <taxon>Bombilactobacillus</taxon>
    </lineage>
</organism>
<evidence type="ECO:0000313" key="8">
    <source>
        <dbReference type="EMBL" id="KJY60897.1"/>
    </source>
</evidence>
<comment type="cofactor">
    <cofactor evidence="7">
        <name>Zn(2+)</name>
        <dbReference type="ChEBI" id="CHEBI:29105"/>
    </cofactor>
    <text evidence="7">Binds 1 zinc ion per subunit.</text>
</comment>
<dbReference type="InterPro" id="IPR036390">
    <property type="entry name" value="WH_DNA-bd_sf"/>
</dbReference>
<accession>A0A0F4LPZ2</accession>
<dbReference type="Pfam" id="PF01475">
    <property type="entry name" value="FUR"/>
    <property type="match status" value="1"/>
</dbReference>
<evidence type="ECO:0000256" key="5">
    <source>
        <dbReference type="ARBA" id="ARBA00023125"/>
    </source>
</evidence>
<dbReference type="STRING" id="1218492.JG30_10850"/>
<protein>
    <submittedName>
        <fullName evidence="8">Uncharacterized protein</fullName>
    </submittedName>
</protein>
<dbReference type="GO" id="GO:0008270">
    <property type="term" value="F:zinc ion binding"/>
    <property type="evidence" value="ECO:0007669"/>
    <property type="project" value="TreeGrafter"/>
</dbReference>
<proteinExistence type="inferred from homology"/>
<keyword evidence="7" id="KW-0479">Metal-binding</keyword>
<evidence type="ECO:0000256" key="4">
    <source>
        <dbReference type="ARBA" id="ARBA00023015"/>
    </source>
</evidence>
<evidence type="ECO:0000256" key="2">
    <source>
        <dbReference type="ARBA" id="ARBA00022491"/>
    </source>
</evidence>
<dbReference type="EMBL" id="JXJQ01000009">
    <property type="protein sequence ID" value="KJY60897.1"/>
    <property type="molecule type" value="Genomic_DNA"/>
</dbReference>
<keyword evidence="4" id="KW-0805">Transcription regulation</keyword>
<dbReference type="InterPro" id="IPR043135">
    <property type="entry name" value="Fur_C"/>
</dbReference>
<evidence type="ECO:0000256" key="1">
    <source>
        <dbReference type="ARBA" id="ARBA00007957"/>
    </source>
</evidence>
<evidence type="ECO:0000313" key="9">
    <source>
        <dbReference type="Proteomes" id="UP000033558"/>
    </source>
</evidence>
<dbReference type="Proteomes" id="UP000033558">
    <property type="component" value="Unassembled WGS sequence"/>
</dbReference>
<comment type="similarity">
    <text evidence="1">Belongs to the Fur family.</text>
</comment>
<dbReference type="Gene3D" id="1.10.10.10">
    <property type="entry name" value="Winged helix-like DNA-binding domain superfamily/Winged helix DNA-binding domain"/>
    <property type="match status" value="1"/>
</dbReference>
<reference evidence="8 9" key="1">
    <citation type="submission" date="2015-01" db="EMBL/GenBank/DDBJ databases">
        <title>Comparative genomics of the lactic acid bacteria isolated from the honey bee gut.</title>
        <authorList>
            <person name="Ellegaard K.M."/>
            <person name="Tamarit D."/>
            <person name="Javelind E."/>
            <person name="Olofsson T."/>
            <person name="Andersson S.G."/>
            <person name="Vasquez A."/>
        </authorList>
    </citation>
    <scope>NUCLEOTIDE SEQUENCE [LARGE SCALE GENOMIC DNA]</scope>
    <source>
        <strain evidence="8 9">Bin4</strain>
    </source>
</reference>
<dbReference type="RefSeq" id="WP_046316866.1">
    <property type="nucleotide sequence ID" value="NZ_JAMBJK010000013.1"/>
</dbReference>
<dbReference type="GO" id="GO:1900376">
    <property type="term" value="P:regulation of secondary metabolite biosynthetic process"/>
    <property type="evidence" value="ECO:0007669"/>
    <property type="project" value="TreeGrafter"/>
</dbReference>
<dbReference type="HOGENOM" id="CLU_096072_4_2_9"/>
<keyword evidence="9" id="KW-1185">Reference proteome</keyword>
<dbReference type="OrthoDB" id="8659436at2"/>
<dbReference type="Gene3D" id="3.30.1490.190">
    <property type="match status" value="1"/>
</dbReference>
<dbReference type="GO" id="GO:0045892">
    <property type="term" value="P:negative regulation of DNA-templated transcription"/>
    <property type="evidence" value="ECO:0007669"/>
    <property type="project" value="TreeGrafter"/>
</dbReference>
<dbReference type="GO" id="GO:0000976">
    <property type="term" value="F:transcription cis-regulatory region binding"/>
    <property type="evidence" value="ECO:0007669"/>
    <property type="project" value="TreeGrafter"/>
</dbReference>
<dbReference type="InterPro" id="IPR002481">
    <property type="entry name" value="FUR"/>
</dbReference>
<dbReference type="PANTHER" id="PTHR33202:SF7">
    <property type="entry name" value="FERRIC UPTAKE REGULATION PROTEIN"/>
    <property type="match status" value="1"/>
</dbReference>
<dbReference type="GO" id="GO:0003700">
    <property type="term" value="F:DNA-binding transcription factor activity"/>
    <property type="evidence" value="ECO:0007669"/>
    <property type="project" value="InterPro"/>
</dbReference>
<feature type="binding site" evidence="7">
    <location>
        <position position="99"/>
    </location>
    <ligand>
        <name>Zn(2+)</name>
        <dbReference type="ChEBI" id="CHEBI:29105"/>
    </ligand>
</feature>
<keyword evidence="5" id="KW-0238">DNA-binding</keyword>